<keyword evidence="1" id="KW-0378">Hydrolase</keyword>
<accession>A0A6G0XZZ1</accession>
<dbReference type="OrthoDB" id="6783883at2759"/>
<dbReference type="AlphaFoldDB" id="A0A6G0XZZ1"/>
<dbReference type="EMBL" id="VUJU01007188">
    <property type="protein sequence ID" value="KAF0746494.1"/>
    <property type="molecule type" value="Genomic_DNA"/>
</dbReference>
<proteinExistence type="predicted"/>
<keyword evidence="1" id="KW-0645">Protease</keyword>
<dbReference type="GO" id="GO:0008233">
    <property type="term" value="F:peptidase activity"/>
    <property type="evidence" value="ECO:0007669"/>
    <property type="project" value="UniProtKB-KW"/>
</dbReference>
<dbReference type="GO" id="GO:0006508">
    <property type="term" value="P:proteolysis"/>
    <property type="evidence" value="ECO:0007669"/>
    <property type="project" value="UniProtKB-KW"/>
</dbReference>
<sequence length="126" mass="15059">MKAKCNDKYQMNRTTKAKITLWTFINFYAKPTRKCIPFLALWTPIMNSKVNNGIEIWQNNATVESCFKTVKIDILEGDRRLKCGRFLKHIRERVMNLHKQMKYNIRKNKCTRALNFGSKSKQSRYY</sequence>
<keyword evidence="2" id="KW-1185">Reference proteome</keyword>
<dbReference type="Proteomes" id="UP000478052">
    <property type="component" value="Unassembled WGS sequence"/>
</dbReference>
<reference evidence="1 2" key="1">
    <citation type="submission" date="2019-08" db="EMBL/GenBank/DDBJ databases">
        <title>Whole genome of Aphis craccivora.</title>
        <authorList>
            <person name="Voronova N.V."/>
            <person name="Shulinski R.S."/>
            <person name="Bandarenka Y.V."/>
            <person name="Zhorov D.G."/>
            <person name="Warner D."/>
        </authorList>
    </citation>
    <scope>NUCLEOTIDE SEQUENCE [LARGE SCALE GENOMIC DNA]</scope>
    <source>
        <strain evidence="1">180601</strain>
        <tissue evidence="1">Whole Body</tissue>
    </source>
</reference>
<evidence type="ECO:0000313" key="2">
    <source>
        <dbReference type="Proteomes" id="UP000478052"/>
    </source>
</evidence>
<protein>
    <submittedName>
        <fullName evidence="1">ULP PROTEASE domain-containing protein</fullName>
    </submittedName>
</protein>
<name>A0A6G0XZZ1_APHCR</name>
<evidence type="ECO:0000313" key="1">
    <source>
        <dbReference type="EMBL" id="KAF0746494.1"/>
    </source>
</evidence>
<organism evidence="1 2">
    <name type="scientific">Aphis craccivora</name>
    <name type="common">Cowpea aphid</name>
    <dbReference type="NCBI Taxonomy" id="307492"/>
    <lineage>
        <taxon>Eukaryota</taxon>
        <taxon>Metazoa</taxon>
        <taxon>Ecdysozoa</taxon>
        <taxon>Arthropoda</taxon>
        <taxon>Hexapoda</taxon>
        <taxon>Insecta</taxon>
        <taxon>Pterygota</taxon>
        <taxon>Neoptera</taxon>
        <taxon>Paraneoptera</taxon>
        <taxon>Hemiptera</taxon>
        <taxon>Sternorrhyncha</taxon>
        <taxon>Aphidomorpha</taxon>
        <taxon>Aphidoidea</taxon>
        <taxon>Aphididae</taxon>
        <taxon>Aphidini</taxon>
        <taxon>Aphis</taxon>
        <taxon>Aphis</taxon>
    </lineage>
</organism>
<comment type="caution">
    <text evidence="1">The sequence shown here is derived from an EMBL/GenBank/DDBJ whole genome shotgun (WGS) entry which is preliminary data.</text>
</comment>
<gene>
    <name evidence="1" type="ORF">FWK35_00017230</name>
</gene>